<protein>
    <submittedName>
        <fullName evidence="1">Uncharacterized protein</fullName>
    </submittedName>
</protein>
<gene>
    <name evidence="1" type="ORF">PEV8663_04726</name>
</gene>
<evidence type="ECO:0000313" key="2">
    <source>
        <dbReference type="Proteomes" id="UP000220836"/>
    </source>
</evidence>
<reference evidence="1 2" key="1">
    <citation type="submission" date="2017-05" db="EMBL/GenBank/DDBJ databases">
        <authorList>
            <person name="Song R."/>
            <person name="Chenine A.L."/>
            <person name="Ruprecht R.M."/>
        </authorList>
    </citation>
    <scope>NUCLEOTIDE SEQUENCE [LARGE SCALE GENOMIC DNA]</scope>
    <source>
        <strain evidence="1 2">CECT 8663</strain>
    </source>
</reference>
<evidence type="ECO:0000313" key="1">
    <source>
        <dbReference type="EMBL" id="SMX50610.1"/>
    </source>
</evidence>
<sequence length="65" mass="7364">MCALSRGKINAGKADLHHDLQARLTRAQAKPKADREMVALPLGNHDDMRGMLPPCNSKLRGWWQW</sequence>
<name>A0A238L6Z2_9RHOB</name>
<accession>A0A238L6Z2</accession>
<dbReference type="EMBL" id="FXYH01000037">
    <property type="protein sequence ID" value="SMX50610.1"/>
    <property type="molecule type" value="Genomic_DNA"/>
</dbReference>
<proteinExistence type="predicted"/>
<dbReference type="AlphaFoldDB" id="A0A238L6Z2"/>
<dbReference type="Proteomes" id="UP000220836">
    <property type="component" value="Unassembled WGS sequence"/>
</dbReference>
<organism evidence="1 2">
    <name type="scientific">Pelagimonas varians</name>
    <dbReference type="NCBI Taxonomy" id="696760"/>
    <lineage>
        <taxon>Bacteria</taxon>
        <taxon>Pseudomonadati</taxon>
        <taxon>Pseudomonadota</taxon>
        <taxon>Alphaproteobacteria</taxon>
        <taxon>Rhodobacterales</taxon>
        <taxon>Roseobacteraceae</taxon>
        <taxon>Pelagimonas</taxon>
    </lineage>
</organism>
<keyword evidence="2" id="KW-1185">Reference proteome</keyword>